<dbReference type="Pfam" id="PF06957">
    <property type="entry name" value="COPI_C"/>
    <property type="match status" value="1"/>
</dbReference>
<reference evidence="2 3" key="1">
    <citation type="submission" date="2024-05" db="EMBL/GenBank/DDBJ databases">
        <title>Culex pipiens pipiens assembly and annotation.</title>
        <authorList>
            <person name="Alout H."/>
            <person name="Durand T."/>
        </authorList>
    </citation>
    <scope>NUCLEOTIDE SEQUENCE [LARGE SCALE GENOMIC DNA]</scope>
    <source>
        <strain evidence="2">HA-2024</strain>
        <tissue evidence="2">Whole body</tissue>
    </source>
</reference>
<gene>
    <name evidence="2" type="ORF">pipiens_019058</name>
</gene>
<evidence type="ECO:0000259" key="1">
    <source>
        <dbReference type="Pfam" id="PF06957"/>
    </source>
</evidence>
<feature type="domain" description="Coatomer alpha subunit C-terminal" evidence="1">
    <location>
        <begin position="85"/>
        <end position="149"/>
    </location>
</feature>
<evidence type="ECO:0000313" key="3">
    <source>
        <dbReference type="Proteomes" id="UP001562425"/>
    </source>
</evidence>
<comment type="caution">
    <text evidence="2">The sequence shown here is derived from an EMBL/GenBank/DDBJ whole genome shotgun (WGS) entry which is preliminary data.</text>
</comment>
<protein>
    <recommendedName>
        <fullName evidence="1">Coatomer alpha subunit C-terminal domain-containing protein</fullName>
    </recommendedName>
</protein>
<dbReference type="EMBL" id="JBEHCU010000800">
    <property type="protein sequence ID" value="KAL1404109.1"/>
    <property type="molecule type" value="Genomic_DNA"/>
</dbReference>
<sequence>MSQPKQKQRESVKAVTYGLEEDATALAETISAGSCGCQIPPPTGFDLAVRKQLTAVDGFEGILLLPFTRRWPQRIPSSKLPTKAVGMRKRFCELAAYFTQVNLQPLFKFKNYKTSDSFARRLLVLRPRLEVVRNILQACEMNESDEHTLCAVPYRDIPTKKFSLRFASYLPPY</sequence>
<dbReference type="Proteomes" id="UP001562425">
    <property type="component" value="Unassembled WGS sequence"/>
</dbReference>
<accession>A0ABD1DWI8</accession>
<proteinExistence type="predicted"/>
<dbReference type="AlphaFoldDB" id="A0ABD1DWI8"/>
<dbReference type="InterPro" id="IPR010714">
    <property type="entry name" value="Coatomer_asu_C"/>
</dbReference>
<evidence type="ECO:0000313" key="2">
    <source>
        <dbReference type="EMBL" id="KAL1404109.1"/>
    </source>
</evidence>
<name>A0ABD1DWI8_CULPP</name>
<organism evidence="2 3">
    <name type="scientific">Culex pipiens pipiens</name>
    <name type="common">Northern house mosquito</name>
    <dbReference type="NCBI Taxonomy" id="38569"/>
    <lineage>
        <taxon>Eukaryota</taxon>
        <taxon>Metazoa</taxon>
        <taxon>Ecdysozoa</taxon>
        <taxon>Arthropoda</taxon>
        <taxon>Hexapoda</taxon>
        <taxon>Insecta</taxon>
        <taxon>Pterygota</taxon>
        <taxon>Neoptera</taxon>
        <taxon>Endopterygota</taxon>
        <taxon>Diptera</taxon>
        <taxon>Nematocera</taxon>
        <taxon>Culicoidea</taxon>
        <taxon>Culicidae</taxon>
        <taxon>Culicinae</taxon>
        <taxon>Culicini</taxon>
        <taxon>Culex</taxon>
        <taxon>Culex</taxon>
    </lineage>
</organism>
<keyword evidence="3" id="KW-1185">Reference proteome</keyword>